<dbReference type="Gene3D" id="3.40.50.1820">
    <property type="entry name" value="alpha/beta hydrolase"/>
    <property type="match status" value="1"/>
</dbReference>
<comment type="caution">
    <text evidence="4">The sequence shown here is derived from an EMBL/GenBank/DDBJ whole genome shotgun (WGS) entry which is preliminary data.</text>
</comment>
<dbReference type="GO" id="GO:0052689">
    <property type="term" value="F:carboxylic ester hydrolase activity"/>
    <property type="evidence" value="ECO:0007669"/>
    <property type="project" value="TreeGrafter"/>
</dbReference>
<evidence type="ECO:0000256" key="2">
    <source>
        <dbReference type="PIRSR" id="PIRSR639069-2"/>
    </source>
</evidence>
<name>A0A9W6SJI4_9ACTN</name>
<dbReference type="EMBL" id="BSTX01000001">
    <property type="protein sequence ID" value="GLZ75791.1"/>
    <property type="molecule type" value="Genomic_DNA"/>
</dbReference>
<dbReference type="InterPro" id="IPR029058">
    <property type="entry name" value="AB_hydrolase_fold"/>
</dbReference>
<evidence type="ECO:0000313" key="4">
    <source>
        <dbReference type="EMBL" id="GLZ75791.1"/>
    </source>
</evidence>
<organism evidence="4 5">
    <name type="scientific">Actinorhabdospora filicis</name>
    <dbReference type="NCBI Taxonomy" id="1785913"/>
    <lineage>
        <taxon>Bacteria</taxon>
        <taxon>Bacillati</taxon>
        <taxon>Actinomycetota</taxon>
        <taxon>Actinomycetes</taxon>
        <taxon>Micromonosporales</taxon>
        <taxon>Micromonosporaceae</taxon>
        <taxon>Actinorhabdospora</taxon>
    </lineage>
</organism>
<dbReference type="AlphaFoldDB" id="A0A9W6SJI4"/>
<dbReference type="InterPro" id="IPR039069">
    <property type="entry name" value="CE7"/>
</dbReference>
<dbReference type="Proteomes" id="UP001165079">
    <property type="component" value="Unassembled WGS sequence"/>
</dbReference>
<dbReference type="GO" id="GO:0005976">
    <property type="term" value="P:polysaccharide metabolic process"/>
    <property type="evidence" value="ECO:0007669"/>
    <property type="project" value="TreeGrafter"/>
</dbReference>
<feature type="binding site" evidence="2">
    <location>
        <position position="91"/>
    </location>
    <ligand>
        <name>substrate</name>
    </ligand>
</feature>
<dbReference type="Pfam" id="PF05448">
    <property type="entry name" value="AXE1"/>
    <property type="match status" value="1"/>
</dbReference>
<feature type="active site" description="Charge relay system" evidence="1">
    <location>
        <position position="287"/>
    </location>
</feature>
<feature type="active site" description="Charge relay system" evidence="1">
    <location>
        <position position="258"/>
    </location>
</feature>
<dbReference type="PANTHER" id="PTHR40111">
    <property type="entry name" value="CEPHALOSPORIN-C DEACETYLASE"/>
    <property type="match status" value="1"/>
</dbReference>
<evidence type="ECO:0000313" key="5">
    <source>
        <dbReference type="Proteomes" id="UP001165079"/>
    </source>
</evidence>
<protein>
    <submittedName>
        <fullName evidence="4">Cephalosporin-C deacetylase</fullName>
    </submittedName>
</protein>
<dbReference type="RefSeq" id="WP_285661016.1">
    <property type="nucleotide sequence ID" value="NZ_BSTX01000001.1"/>
</dbReference>
<accession>A0A9W6SJI4</accession>
<dbReference type="SUPFAM" id="SSF53474">
    <property type="entry name" value="alpha/beta-Hydrolases"/>
    <property type="match status" value="1"/>
</dbReference>
<sequence>MWFDYSLDKLREYRPEREEPADFDRFWTATLVEARTAPVAAEFAPYDSRLATVEVFDASFAGYGGRRVRGWLIVPRGIGGPLPCVVTYVGYGGTRGRPHEWLFWSAAGYANFVMETWDQGGRGYDADCVTRGIEAPEGYYYRGVYTDAVRAVEAVRSHPMVDASRVIVAGGSQGGGITLAVAGLVPDVAAALPNLPFLCDFRRATTLLDEAPYNQIGRMLKHRRDLVDTVYSTLSYFDGMNFAARAMSPALFSAALADRVTPPSTVFAAYNHYAGPKDMKVWQFNGHEGGGAFQQEAELEFLEKSGLR</sequence>
<reference evidence="4" key="1">
    <citation type="submission" date="2023-03" db="EMBL/GenBank/DDBJ databases">
        <title>Actinorhabdospora filicis NBRC 111898.</title>
        <authorList>
            <person name="Ichikawa N."/>
            <person name="Sato H."/>
            <person name="Tonouchi N."/>
        </authorList>
    </citation>
    <scope>NUCLEOTIDE SEQUENCE</scope>
    <source>
        <strain evidence="4">NBRC 111898</strain>
    </source>
</reference>
<evidence type="ECO:0000256" key="1">
    <source>
        <dbReference type="PIRSR" id="PIRSR639069-1"/>
    </source>
</evidence>
<gene>
    <name evidence="4" type="primary">axeA</name>
    <name evidence="4" type="ORF">Afil01_05980</name>
</gene>
<evidence type="ECO:0000259" key="3">
    <source>
        <dbReference type="Pfam" id="PF05448"/>
    </source>
</evidence>
<feature type="active site" description="Nucleophile" evidence="1">
    <location>
        <position position="172"/>
    </location>
</feature>
<keyword evidence="5" id="KW-1185">Reference proteome</keyword>
<dbReference type="PANTHER" id="PTHR40111:SF1">
    <property type="entry name" value="CEPHALOSPORIN-C DEACETYLASE"/>
    <property type="match status" value="1"/>
</dbReference>
<feature type="domain" description="Acetyl xylan esterase" evidence="3">
    <location>
        <begin position="3"/>
        <end position="304"/>
    </location>
</feature>
<dbReference type="InterPro" id="IPR008391">
    <property type="entry name" value="AXE1_dom"/>
</dbReference>
<proteinExistence type="predicted"/>